<name>A0A2S6I0G2_9BACT</name>
<keyword evidence="4" id="KW-0798">TonB box</keyword>
<evidence type="ECO:0000259" key="5">
    <source>
        <dbReference type="Pfam" id="PF00593"/>
    </source>
</evidence>
<feature type="domain" description="TonB-dependent receptor-like beta-barrel" evidence="5">
    <location>
        <begin position="442"/>
        <end position="919"/>
    </location>
</feature>
<dbReference type="SUPFAM" id="SSF49464">
    <property type="entry name" value="Carboxypeptidase regulatory domain-like"/>
    <property type="match status" value="1"/>
</dbReference>
<dbReference type="SUPFAM" id="SSF56935">
    <property type="entry name" value="Porins"/>
    <property type="match status" value="1"/>
</dbReference>
<dbReference type="GO" id="GO:0009279">
    <property type="term" value="C:cell outer membrane"/>
    <property type="evidence" value="ECO:0007669"/>
    <property type="project" value="UniProtKB-SubCell"/>
</dbReference>
<dbReference type="Proteomes" id="UP000237662">
    <property type="component" value="Unassembled WGS sequence"/>
</dbReference>
<sequence length="954" mass="104379">MLFGTVLLLSSLQMVAQKGAIAGTVYDPDGFPMLGANVVIQGTSQGAQTDFIEGKYQFQVDAGTYTLVASYVGFGEQILEDVTVLPNETTILDITFGEDTGVELALDVTVTAQALERGEVAVLKLRENSDKVQDIISSQEIQRLGAGTAAAALTKVTGTTVVDGKYVYVRGLGDRYSATTLNGLRLPSIDPYRNSAQLDLIPTNLLDNIVANKTFTPDLPGDFTGGSVNIKLKALPERFTFGVSVSTAYNAQSNLRDDFLTFNAGDRAGLGYNDGTLDRPAILDDPRIAELDILASSSARRAGGDDATAALLDQTARSFTNGFGLQQMNTPLDYSISANIGNQFNLGNMPVGAFASLSYSRDYSQYTNGVRANYINPMTGADLQEEFNLRDNQSVEAPKIGGMLGLSFRPSSASTINLYGIYSHQAFIEGRSLVGANNDFGLGGTEDNYFASQTNSFLSRDLRNYVVEGQHVIKGLGNTKIEWAGNYVDSEQNEPDLRFLAYTVNGGFPQINPAQLILPSHFYRDLSDDSYQGKVDITIPFLQAKSRGNAIKFGGLYNTKDRDFNETSYVYENRSGLSFGEANGDPGIYFGDDNIGVIGGEPGRNTVGLYITDNTQLSNSYVGSYDIYAGYGMVTYEVSPKFKVIGGLRLEGTKIDIVSDLAALSLNPEDYEAHIDTLALLPALNLVYKLRDGQNIRASFSQTIARPNMREVAPFGSFGFIGEPPVFGNPDLSVTSIDNYDLRYEIFPNAGEVIAISAFYKRFRDPIVTTFRNAGEQQFTWTNSESASLYGLELEFRKSLAFIGSSFTNFTFSSNLSYIESVQDIDDKEYRDALDIDPDFPQTRPFNGQSPWIVNANLGYATQESGWDAFVSFNYFADRLTSIGAVGASDIFERGRSSLDINLTKKINNITFSARARNVLNPKYETFSDFKGKEYLFSSYERGREFSLGISYGL</sequence>
<evidence type="ECO:0000313" key="8">
    <source>
        <dbReference type="Proteomes" id="UP000237662"/>
    </source>
</evidence>
<accession>A0A2S6I0G2</accession>
<dbReference type="InterPro" id="IPR012910">
    <property type="entry name" value="Plug_dom"/>
</dbReference>
<keyword evidence="8" id="KW-1185">Reference proteome</keyword>
<evidence type="ECO:0000256" key="2">
    <source>
        <dbReference type="ARBA" id="ARBA00023136"/>
    </source>
</evidence>
<dbReference type="OrthoDB" id="9768470at2"/>
<dbReference type="AlphaFoldDB" id="A0A2S6I0G2"/>
<dbReference type="InterPro" id="IPR008969">
    <property type="entry name" value="CarboxyPept-like_regulatory"/>
</dbReference>
<dbReference type="EMBL" id="PTJC01000008">
    <property type="protein sequence ID" value="PPK84339.1"/>
    <property type="molecule type" value="Genomic_DNA"/>
</dbReference>
<organism evidence="7 8">
    <name type="scientific">Neolewinella xylanilytica</name>
    <dbReference type="NCBI Taxonomy" id="1514080"/>
    <lineage>
        <taxon>Bacteria</taxon>
        <taxon>Pseudomonadati</taxon>
        <taxon>Bacteroidota</taxon>
        <taxon>Saprospiria</taxon>
        <taxon>Saprospirales</taxon>
        <taxon>Lewinellaceae</taxon>
        <taxon>Neolewinella</taxon>
    </lineage>
</organism>
<dbReference type="Gene3D" id="2.60.40.1120">
    <property type="entry name" value="Carboxypeptidase-like, regulatory domain"/>
    <property type="match status" value="1"/>
</dbReference>
<evidence type="ECO:0000259" key="6">
    <source>
        <dbReference type="Pfam" id="PF07715"/>
    </source>
</evidence>
<protein>
    <submittedName>
        <fullName evidence="7">TonB-dependent receptor</fullName>
    </submittedName>
</protein>
<feature type="domain" description="TonB-dependent receptor plug" evidence="6">
    <location>
        <begin position="133"/>
        <end position="213"/>
    </location>
</feature>
<keyword evidence="3" id="KW-0998">Cell outer membrane</keyword>
<comment type="caution">
    <text evidence="7">The sequence shown here is derived from an EMBL/GenBank/DDBJ whole genome shotgun (WGS) entry which is preliminary data.</text>
</comment>
<dbReference type="Pfam" id="PF13620">
    <property type="entry name" value="CarboxypepD_reg"/>
    <property type="match status" value="1"/>
</dbReference>
<dbReference type="InterPro" id="IPR037066">
    <property type="entry name" value="Plug_dom_sf"/>
</dbReference>
<proteinExistence type="inferred from homology"/>
<dbReference type="PANTHER" id="PTHR40980:SF5">
    <property type="entry name" value="TONB-DEPENDENT RECEPTOR"/>
    <property type="match status" value="1"/>
</dbReference>
<comment type="similarity">
    <text evidence="4">Belongs to the TonB-dependent receptor family.</text>
</comment>
<keyword evidence="7" id="KW-0675">Receptor</keyword>
<dbReference type="Pfam" id="PF00593">
    <property type="entry name" value="TonB_dep_Rec_b-barrel"/>
    <property type="match status" value="1"/>
</dbReference>
<dbReference type="Pfam" id="PF07715">
    <property type="entry name" value="Plug"/>
    <property type="match status" value="1"/>
</dbReference>
<evidence type="ECO:0000256" key="4">
    <source>
        <dbReference type="RuleBase" id="RU003357"/>
    </source>
</evidence>
<comment type="subcellular location">
    <subcellularLocation>
        <location evidence="1 4">Cell outer membrane</location>
    </subcellularLocation>
</comment>
<evidence type="ECO:0000313" key="7">
    <source>
        <dbReference type="EMBL" id="PPK84339.1"/>
    </source>
</evidence>
<keyword evidence="2 4" id="KW-0472">Membrane</keyword>
<evidence type="ECO:0000256" key="1">
    <source>
        <dbReference type="ARBA" id="ARBA00004442"/>
    </source>
</evidence>
<dbReference type="Gene3D" id="2.40.170.20">
    <property type="entry name" value="TonB-dependent receptor, beta-barrel domain"/>
    <property type="match status" value="1"/>
</dbReference>
<reference evidence="7 8" key="1">
    <citation type="submission" date="2018-02" db="EMBL/GenBank/DDBJ databases">
        <title>Genomic Encyclopedia of Archaeal and Bacterial Type Strains, Phase II (KMG-II): from individual species to whole genera.</title>
        <authorList>
            <person name="Goeker M."/>
        </authorList>
    </citation>
    <scope>NUCLEOTIDE SEQUENCE [LARGE SCALE GENOMIC DNA]</scope>
    <source>
        <strain evidence="7 8">DSM 29526</strain>
    </source>
</reference>
<dbReference type="InterPro" id="IPR000531">
    <property type="entry name" value="Beta-barrel_TonB"/>
</dbReference>
<dbReference type="PANTHER" id="PTHR40980">
    <property type="entry name" value="PLUG DOMAIN-CONTAINING PROTEIN"/>
    <property type="match status" value="1"/>
</dbReference>
<evidence type="ECO:0000256" key="3">
    <source>
        <dbReference type="ARBA" id="ARBA00023237"/>
    </source>
</evidence>
<dbReference type="Gene3D" id="2.170.130.10">
    <property type="entry name" value="TonB-dependent receptor, plug domain"/>
    <property type="match status" value="1"/>
</dbReference>
<dbReference type="InterPro" id="IPR036942">
    <property type="entry name" value="Beta-barrel_TonB_sf"/>
</dbReference>
<gene>
    <name evidence="7" type="ORF">CLV84_4109</name>
</gene>